<dbReference type="NCBIfam" id="TIGR03293">
    <property type="entry name" value="PhnG_redo"/>
    <property type="match status" value="1"/>
</dbReference>
<sequence length="160" mass="17637">MRATTTAAPATAARQKWMRTLALAEPADLAAAWQDWQPKPEVRRIRGPEIGLVMVRGRIDAGGARFNLGEATVARATVHLHGEALRSDVLGISYVLGTDLEHAELAAVFDGLLVDPDLHDRVLAEVVAPLARTQAERDERRRRDARSTRVDFFTVAREHA</sequence>
<accession>A0ABX1R6C9</accession>
<dbReference type="Pfam" id="PF06754">
    <property type="entry name" value="PhnG"/>
    <property type="match status" value="1"/>
</dbReference>
<dbReference type="RefSeq" id="WP_169393692.1">
    <property type="nucleotide sequence ID" value="NZ_BAAAJH010000016.1"/>
</dbReference>
<evidence type="ECO:0000313" key="2">
    <source>
        <dbReference type="Proteomes" id="UP001296706"/>
    </source>
</evidence>
<protein>
    <submittedName>
        <fullName evidence="1">Phosphonate C-P lyase system protein PhnG</fullName>
    </submittedName>
</protein>
<dbReference type="GO" id="GO:0016829">
    <property type="term" value="F:lyase activity"/>
    <property type="evidence" value="ECO:0007669"/>
    <property type="project" value="UniProtKB-KW"/>
</dbReference>
<name>A0ABX1R6C9_9PSEU</name>
<dbReference type="EMBL" id="JAAXKY010000001">
    <property type="protein sequence ID" value="NMH75622.1"/>
    <property type="molecule type" value="Genomic_DNA"/>
</dbReference>
<organism evidence="1 2">
    <name type="scientific">Pseudonocardia xinjiangensis</name>
    <dbReference type="NCBI Taxonomy" id="75289"/>
    <lineage>
        <taxon>Bacteria</taxon>
        <taxon>Bacillati</taxon>
        <taxon>Actinomycetota</taxon>
        <taxon>Actinomycetes</taxon>
        <taxon>Pseudonocardiales</taxon>
        <taxon>Pseudonocardiaceae</taxon>
        <taxon>Pseudonocardia</taxon>
    </lineage>
</organism>
<proteinExistence type="predicted"/>
<dbReference type="Proteomes" id="UP001296706">
    <property type="component" value="Unassembled WGS sequence"/>
</dbReference>
<comment type="caution">
    <text evidence="1">The sequence shown here is derived from an EMBL/GenBank/DDBJ whole genome shotgun (WGS) entry which is preliminary data.</text>
</comment>
<keyword evidence="2" id="KW-1185">Reference proteome</keyword>
<evidence type="ECO:0000313" key="1">
    <source>
        <dbReference type="EMBL" id="NMH75622.1"/>
    </source>
</evidence>
<dbReference type="InterPro" id="IPR009609">
    <property type="entry name" value="Phosphonate_metab_PhnG"/>
</dbReference>
<keyword evidence="1" id="KW-0456">Lyase</keyword>
<reference evidence="1 2" key="1">
    <citation type="submission" date="2020-04" db="EMBL/GenBank/DDBJ databases">
        <authorList>
            <person name="Klaysubun C."/>
            <person name="Duangmal K."/>
            <person name="Lipun K."/>
        </authorList>
    </citation>
    <scope>NUCLEOTIDE SEQUENCE [LARGE SCALE GENOMIC DNA]</scope>
    <source>
        <strain evidence="1 2">JCM 11839</strain>
    </source>
</reference>
<gene>
    <name evidence="1" type="primary">phnG</name>
    <name evidence="1" type="ORF">HF577_00560</name>
</gene>